<sequence length="143" mass="15182">MDEVAERLGRLCAQAGGGALAERAARYGVGDVLDRLQEAVRSGTAGPGLLADLRELDEAFARHGIDGLTTGARAYVPFAGGRPHPVVTLWGCPADRPCNRLEPRAAQEVRAAARDSREARTGDAEPPLCALTGAPLRARRFRL</sequence>
<evidence type="ECO:0000313" key="1">
    <source>
        <dbReference type="EMBL" id="MFC5021707.1"/>
    </source>
</evidence>
<name>A0ABV9X8Y0_9ACTN</name>
<proteinExistence type="predicted"/>
<comment type="caution">
    <text evidence="1">The sequence shown here is derived from an EMBL/GenBank/DDBJ whole genome shotgun (WGS) entry which is preliminary data.</text>
</comment>
<organism evidence="1 2">
    <name type="scientific">Streptomyces coeruleoprunus</name>
    <dbReference type="NCBI Taxonomy" id="285563"/>
    <lineage>
        <taxon>Bacteria</taxon>
        <taxon>Bacillati</taxon>
        <taxon>Actinomycetota</taxon>
        <taxon>Actinomycetes</taxon>
        <taxon>Kitasatosporales</taxon>
        <taxon>Streptomycetaceae</taxon>
        <taxon>Streptomyces</taxon>
    </lineage>
</organism>
<dbReference type="EMBL" id="JBHSJD010000002">
    <property type="protein sequence ID" value="MFC5021707.1"/>
    <property type="molecule type" value="Genomic_DNA"/>
</dbReference>
<reference evidence="2" key="1">
    <citation type="journal article" date="2019" name="Int. J. Syst. Evol. Microbiol.">
        <title>The Global Catalogue of Microorganisms (GCM) 10K type strain sequencing project: providing services to taxonomists for standard genome sequencing and annotation.</title>
        <authorList>
            <consortium name="The Broad Institute Genomics Platform"/>
            <consortium name="The Broad Institute Genome Sequencing Center for Infectious Disease"/>
            <person name="Wu L."/>
            <person name="Ma J."/>
        </authorList>
    </citation>
    <scope>NUCLEOTIDE SEQUENCE [LARGE SCALE GENOMIC DNA]</scope>
    <source>
        <strain evidence="2">CGMCC 4.1648</strain>
    </source>
</reference>
<dbReference type="RefSeq" id="WP_345693653.1">
    <property type="nucleotide sequence ID" value="NZ_BAABIT010000001.1"/>
</dbReference>
<gene>
    <name evidence="1" type="ORF">ACFPM3_06020</name>
</gene>
<protein>
    <submittedName>
        <fullName evidence="1">Uncharacterized protein</fullName>
    </submittedName>
</protein>
<evidence type="ECO:0000313" key="2">
    <source>
        <dbReference type="Proteomes" id="UP001595829"/>
    </source>
</evidence>
<keyword evidence="2" id="KW-1185">Reference proteome</keyword>
<dbReference type="Proteomes" id="UP001595829">
    <property type="component" value="Unassembled WGS sequence"/>
</dbReference>
<accession>A0ABV9X8Y0</accession>